<keyword evidence="2" id="KW-1185">Reference proteome</keyword>
<dbReference type="OrthoDB" id="6622399at2759"/>
<proteinExistence type="predicted"/>
<gene>
    <name evidence="1" type="ORF">AVEN_133858_1</name>
</gene>
<dbReference type="EMBL" id="BGPR01008646">
    <property type="protein sequence ID" value="GBN35130.1"/>
    <property type="molecule type" value="Genomic_DNA"/>
</dbReference>
<dbReference type="AlphaFoldDB" id="A0A4Y2N901"/>
<dbReference type="Proteomes" id="UP000499080">
    <property type="component" value="Unassembled WGS sequence"/>
</dbReference>
<comment type="caution">
    <text evidence="1">The sequence shown here is derived from an EMBL/GenBank/DDBJ whole genome shotgun (WGS) entry which is preliminary data.</text>
</comment>
<evidence type="ECO:0000313" key="2">
    <source>
        <dbReference type="Proteomes" id="UP000499080"/>
    </source>
</evidence>
<reference evidence="1 2" key="1">
    <citation type="journal article" date="2019" name="Sci. Rep.">
        <title>Orb-weaving spider Araneus ventricosus genome elucidates the spidroin gene catalogue.</title>
        <authorList>
            <person name="Kono N."/>
            <person name="Nakamura H."/>
            <person name="Ohtoshi R."/>
            <person name="Moran D.A.P."/>
            <person name="Shinohara A."/>
            <person name="Yoshida Y."/>
            <person name="Fujiwara M."/>
            <person name="Mori M."/>
            <person name="Tomita M."/>
            <person name="Arakawa K."/>
        </authorList>
    </citation>
    <scope>NUCLEOTIDE SEQUENCE [LARGE SCALE GENOMIC DNA]</scope>
</reference>
<name>A0A4Y2N901_ARAVE</name>
<protein>
    <submittedName>
        <fullName evidence="1">Uncharacterized protein</fullName>
    </submittedName>
</protein>
<sequence length="98" mass="10715">MMKTTPEVAPLLLQTSSLYHLILPNKSRPPPAGGAGLSPLVLYRPCTLLGRFDSVDSAENGVQQWLSSLAASFFEEGIDKLVSRYDKCLNNGSNYVEE</sequence>
<accession>A0A4Y2N901</accession>
<evidence type="ECO:0000313" key="1">
    <source>
        <dbReference type="EMBL" id="GBN35130.1"/>
    </source>
</evidence>
<organism evidence="1 2">
    <name type="scientific">Araneus ventricosus</name>
    <name type="common">Orbweaver spider</name>
    <name type="synonym">Epeira ventricosa</name>
    <dbReference type="NCBI Taxonomy" id="182803"/>
    <lineage>
        <taxon>Eukaryota</taxon>
        <taxon>Metazoa</taxon>
        <taxon>Ecdysozoa</taxon>
        <taxon>Arthropoda</taxon>
        <taxon>Chelicerata</taxon>
        <taxon>Arachnida</taxon>
        <taxon>Araneae</taxon>
        <taxon>Araneomorphae</taxon>
        <taxon>Entelegynae</taxon>
        <taxon>Araneoidea</taxon>
        <taxon>Araneidae</taxon>
        <taxon>Araneus</taxon>
    </lineage>
</organism>